<feature type="compositionally biased region" description="Polar residues" evidence="4">
    <location>
        <begin position="681"/>
        <end position="697"/>
    </location>
</feature>
<feature type="region of interest" description="Disordered" evidence="4">
    <location>
        <begin position="643"/>
        <end position="663"/>
    </location>
</feature>
<feature type="region of interest" description="Disordered" evidence="4">
    <location>
        <begin position="676"/>
        <end position="707"/>
    </location>
</feature>
<keyword evidence="2" id="KW-0677">Repeat</keyword>
<dbReference type="SUPFAM" id="SSF50978">
    <property type="entry name" value="WD40 repeat-like"/>
    <property type="match status" value="1"/>
</dbReference>
<gene>
    <name evidence="6" type="ORF">FH972_026545</name>
</gene>
<evidence type="ECO:0000259" key="5">
    <source>
        <dbReference type="Pfam" id="PF23798"/>
    </source>
</evidence>
<dbReference type="EMBL" id="VIBQ01000099">
    <property type="protein sequence ID" value="KAB8754754.1"/>
    <property type="molecule type" value="Genomic_DNA"/>
</dbReference>
<reference evidence="6 7" key="1">
    <citation type="submission" date="2019-06" db="EMBL/GenBank/DDBJ databases">
        <title>A chromosomal-level reference genome of Carpinus fangiana (Coryloideae, Betulaceae).</title>
        <authorList>
            <person name="Yang X."/>
            <person name="Wang Z."/>
            <person name="Zhang L."/>
            <person name="Hao G."/>
            <person name="Liu J."/>
            <person name="Yang Y."/>
        </authorList>
    </citation>
    <scope>NUCLEOTIDE SEQUENCE [LARGE SCALE GENOMIC DNA]</scope>
    <source>
        <strain evidence="6">Cfa_2016G</strain>
        <tissue evidence="6">Leaf</tissue>
    </source>
</reference>
<proteinExistence type="predicted"/>
<dbReference type="SMART" id="SM00320">
    <property type="entry name" value="WD40"/>
    <property type="match status" value="4"/>
</dbReference>
<feature type="repeat" description="WD" evidence="3">
    <location>
        <begin position="492"/>
        <end position="533"/>
    </location>
</feature>
<keyword evidence="7" id="KW-1185">Reference proteome</keyword>
<name>A0A5N6L4E0_9ROSI</name>
<evidence type="ECO:0000313" key="6">
    <source>
        <dbReference type="EMBL" id="KAB8754754.1"/>
    </source>
</evidence>
<dbReference type="PANTHER" id="PTHR19848">
    <property type="entry name" value="WD40 REPEAT PROTEIN"/>
    <property type="match status" value="1"/>
</dbReference>
<organism evidence="6 7">
    <name type="scientific">Carpinus fangiana</name>
    <dbReference type="NCBI Taxonomy" id="176857"/>
    <lineage>
        <taxon>Eukaryota</taxon>
        <taxon>Viridiplantae</taxon>
        <taxon>Streptophyta</taxon>
        <taxon>Embryophyta</taxon>
        <taxon>Tracheophyta</taxon>
        <taxon>Spermatophyta</taxon>
        <taxon>Magnoliopsida</taxon>
        <taxon>eudicotyledons</taxon>
        <taxon>Gunneridae</taxon>
        <taxon>Pentapetalae</taxon>
        <taxon>rosids</taxon>
        <taxon>fabids</taxon>
        <taxon>Fagales</taxon>
        <taxon>Betulaceae</taxon>
        <taxon>Carpinus</taxon>
    </lineage>
</organism>
<dbReference type="PANTHER" id="PTHR19848:SF8">
    <property type="entry name" value="F-BOX AND WD REPEAT DOMAIN CONTAINING 7"/>
    <property type="match status" value="1"/>
</dbReference>
<evidence type="ECO:0000256" key="1">
    <source>
        <dbReference type="ARBA" id="ARBA00022574"/>
    </source>
</evidence>
<feature type="compositionally biased region" description="Polar residues" evidence="4">
    <location>
        <begin position="654"/>
        <end position="663"/>
    </location>
</feature>
<dbReference type="Pfam" id="PF23798">
    <property type="entry name" value="Beta-prop_SPT8"/>
    <property type="match status" value="2"/>
</dbReference>
<dbReference type="Proteomes" id="UP000327013">
    <property type="component" value="Unassembled WGS sequence"/>
</dbReference>
<feature type="domain" description="Transcription factor spt8 beta-propeller" evidence="5">
    <location>
        <begin position="359"/>
        <end position="574"/>
    </location>
</feature>
<comment type="caution">
    <text evidence="6">The sequence shown here is derived from an EMBL/GenBank/DDBJ whole genome shotgun (WGS) entry which is preliminary data.</text>
</comment>
<dbReference type="InterPro" id="IPR036322">
    <property type="entry name" value="WD40_repeat_dom_sf"/>
</dbReference>
<evidence type="ECO:0000256" key="3">
    <source>
        <dbReference type="PROSITE-ProRule" id="PRU00221"/>
    </source>
</evidence>
<dbReference type="PROSITE" id="PS50082">
    <property type="entry name" value="WD_REPEATS_2"/>
    <property type="match status" value="1"/>
</dbReference>
<feature type="compositionally biased region" description="Basic and acidic residues" evidence="4">
    <location>
        <begin position="310"/>
        <end position="319"/>
    </location>
</feature>
<dbReference type="AlphaFoldDB" id="A0A5N6L4E0"/>
<dbReference type="OrthoDB" id="10260946at2759"/>
<feature type="region of interest" description="Disordered" evidence="4">
    <location>
        <begin position="548"/>
        <end position="629"/>
    </location>
</feature>
<dbReference type="InterPro" id="IPR057544">
    <property type="entry name" value="Beta-prop_SPT8"/>
</dbReference>
<evidence type="ECO:0000313" key="7">
    <source>
        <dbReference type="Proteomes" id="UP000327013"/>
    </source>
</evidence>
<feature type="region of interest" description="Disordered" evidence="4">
    <location>
        <begin position="293"/>
        <end position="346"/>
    </location>
</feature>
<feature type="compositionally biased region" description="Polar residues" evidence="4">
    <location>
        <begin position="320"/>
        <end position="330"/>
    </location>
</feature>
<feature type="region of interest" description="Disordered" evidence="4">
    <location>
        <begin position="433"/>
        <end position="453"/>
    </location>
</feature>
<feature type="compositionally biased region" description="Polar residues" evidence="4">
    <location>
        <begin position="548"/>
        <end position="569"/>
    </location>
</feature>
<dbReference type="InterPro" id="IPR001680">
    <property type="entry name" value="WD40_rpt"/>
</dbReference>
<dbReference type="InterPro" id="IPR015943">
    <property type="entry name" value="WD40/YVTN_repeat-like_dom_sf"/>
</dbReference>
<protein>
    <recommendedName>
        <fullName evidence="5">Transcription factor spt8 beta-propeller domain-containing protein</fullName>
    </recommendedName>
</protein>
<accession>A0A5N6L4E0</accession>
<dbReference type="Gene3D" id="2.130.10.10">
    <property type="entry name" value="YVTN repeat-like/Quinoprotein amine dehydrogenase"/>
    <property type="match status" value="2"/>
</dbReference>
<keyword evidence="1 3" id="KW-0853">WD repeat</keyword>
<evidence type="ECO:0000256" key="4">
    <source>
        <dbReference type="SAM" id="MobiDB-lite"/>
    </source>
</evidence>
<feature type="domain" description="Transcription factor spt8 beta-propeller" evidence="5">
    <location>
        <begin position="708"/>
        <end position="874"/>
    </location>
</feature>
<evidence type="ECO:0000256" key="2">
    <source>
        <dbReference type="ARBA" id="ARBA00022737"/>
    </source>
</evidence>
<sequence length="879" mass="94612">MVGIPALDGLASTLATSSLGQISQPFTALELGVFDNSCEYGQWQDMKPKLLRTYQHPRRPRSWRSIGQRPSRGDSNTYAVLFLLDVLHRAILVGPAHRVSFWAGLLDLRRVLQDAQPRAELWKLDQVPDLGDVGRDEAALDDRGARGDHSLRHVAKLSGGVGMDLGGTKASSGARTALVFCVIFSSEHLAVGVSRGQWGVWKGVCIQDRWTFSASRLLRQGLAINGQLELSNMSGRATWPHLEVALDIDPSFLSSSILAFSVRHNILPQALRELASSCARRICASSTASGCLLKSRPRPAPNTDPGDEASDSRVRRRSNDPAQTSSSGGPISQPARLAEGADKPFRPSVREEAVKATVYDIVPTIAAPHSTSINAVTATPDMRWVFSGGADGWIRKFHWPDTVNSKAMLTVAQRHPFVDSVTKAGVLTSYWENEEPSDKTDAPQSNDEGPSLSPVYSLATHHQALWLLSGTEIGAINLQAVRHGEGKRITSMFGHSSAVSVLSLSHDEKSCLSGSWDKTILDWDLNTGQTKRSFTGSGSQISVIDIRPNSTLPVPTDTYNSVTSHQTTAAEKRSAMPVPNGVPPSDGKPAQPDGQGSPIDSLFQDDHDSLFGDDAAGPTSGINFGDDEDDEFSRAMASETQAELADGVDVHNGDPSTTATTNGLDASTAALDAITAPDAPDTSSTSAPADTNGTHTPNAPPSTLPDLSESTFLDAAIDGTLRVWDRRQQNPIARIAPPRSVPPWCMCACWSPDGNFVYAGRRNGVVDEYSLHKGLREPVRTLRFPGGSGPVSALRPMPNGRHLICASYDILRLYDLQDEESAKHSRVPFLIVPGHRTGVVSQLYIDQTCSYMISCGGNRGWDGGSTEVLLGYEIASITR</sequence>
<dbReference type="PROSITE" id="PS50294">
    <property type="entry name" value="WD_REPEATS_REGION"/>
    <property type="match status" value="1"/>
</dbReference>